<evidence type="ECO:0000256" key="1">
    <source>
        <dbReference type="SAM" id="Phobius"/>
    </source>
</evidence>
<dbReference type="Proteomes" id="UP001218188">
    <property type="component" value="Unassembled WGS sequence"/>
</dbReference>
<evidence type="ECO:0000313" key="3">
    <source>
        <dbReference type="Proteomes" id="UP001218188"/>
    </source>
</evidence>
<feature type="transmembrane region" description="Helical" evidence="1">
    <location>
        <begin position="54"/>
        <end position="74"/>
    </location>
</feature>
<keyword evidence="1" id="KW-0812">Transmembrane</keyword>
<accession>A0AAD6WSK4</accession>
<proteinExistence type="predicted"/>
<name>A0AAD6WSK4_9AGAR</name>
<keyword evidence="3" id="KW-1185">Reference proteome</keyword>
<reference evidence="2" key="1">
    <citation type="submission" date="2023-03" db="EMBL/GenBank/DDBJ databases">
        <title>Massive genome expansion in bonnet fungi (Mycena s.s.) driven by repeated elements and novel gene families across ecological guilds.</title>
        <authorList>
            <consortium name="Lawrence Berkeley National Laboratory"/>
            <person name="Harder C.B."/>
            <person name="Miyauchi S."/>
            <person name="Viragh M."/>
            <person name="Kuo A."/>
            <person name="Thoen E."/>
            <person name="Andreopoulos B."/>
            <person name="Lu D."/>
            <person name="Skrede I."/>
            <person name="Drula E."/>
            <person name="Henrissat B."/>
            <person name="Morin E."/>
            <person name="Kohler A."/>
            <person name="Barry K."/>
            <person name="LaButti K."/>
            <person name="Morin E."/>
            <person name="Salamov A."/>
            <person name="Lipzen A."/>
            <person name="Mereny Z."/>
            <person name="Hegedus B."/>
            <person name="Baldrian P."/>
            <person name="Stursova M."/>
            <person name="Weitz H."/>
            <person name="Taylor A."/>
            <person name="Grigoriev I.V."/>
            <person name="Nagy L.G."/>
            <person name="Martin F."/>
            <person name="Kauserud H."/>
        </authorList>
    </citation>
    <scope>NUCLEOTIDE SEQUENCE</scope>
    <source>
        <strain evidence="2">CBHHK200</strain>
    </source>
</reference>
<comment type="caution">
    <text evidence="2">The sequence shown here is derived from an EMBL/GenBank/DDBJ whole genome shotgun (WGS) entry which is preliminary data.</text>
</comment>
<evidence type="ECO:0008006" key="4">
    <source>
        <dbReference type="Google" id="ProtNLM"/>
    </source>
</evidence>
<protein>
    <recommendedName>
        <fullName evidence="4">Transmembrane protein</fullName>
    </recommendedName>
</protein>
<evidence type="ECO:0000313" key="2">
    <source>
        <dbReference type="EMBL" id="KAJ7023752.1"/>
    </source>
</evidence>
<sequence>MILGGEEGGRVILGTSFSLGVAGGAWRFYHDGDGCSDVVSRIALTLVDDLFADVGLFSLFLFLFLVFFAVVILVE</sequence>
<keyword evidence="1" id="KW-0472">Membrane</keyword>
<dbReference type="EMBL" id="JARJCM010000183">
    <property type="protein sequence ID" value="KAJ7023752.1"/>
    <property type="molecule type" value="Genomic_DNA"/>
</dbReference>
<keyword evidence="1" id="KW-1133">Transmembrane helix</keyword>
<gene>
    <name evidence="2" type="ORF">C8F04DRAFT_1133565</name>
</gene>
<organism evidence="2 3">
    <name type="scientific">Mycena alexandri</name>
    <dbReference type="NCBI Taxonomy" id="1745969"/>
    <lineage>
        <taxon>Eukaryota</taxon>
        <taxon>Fungi</taxon>
        <taxon>Dikarya</taxon>
        <taxon>Basidiomycota</taxon>
        <taxon>Agaricomycotina</taxon>
        <taxon>Agaricomycetes</taxon>
        <taxon>Agaricomycetidae</taxon>
        <taxon>Agaricales</taxon>
        <taxon>Marasmiineae</taxon>
        <taxon>Mycenaceae</taxon>
        <taxon>Mycena</taxon>
    </lineage>
</organism>
<dbReference type="AlphaFoldDB" id="A0AAD6WSK4"/>